<name>A0A0M3R9V3_9BACI</name>
<keyword evidence="1" id="KW-1133">Transmembrane helix</keyword>
<evidence type="ECO:0000313" key="3">
    <source>
        <dbReference type="Proteomes" id="UP000067625"/>
    </source>
</evidence>
<gene>
    <name evidence="2" type="ORF">AM592_11005</name>
</gene>
<dbReference type="EMBL" id="CP012600">
    <property type="protein sequence ID" value="ALC82076.1"/>
    <property type="molecule type" value="Genomic_DNA"/>
</dbReference>
<accession>A0A0M3R9V3</accession>
<feature type="transmembrane region" description="Helical" evidence="1">
    <location>
        <begin position="270"/>
        <end position="287"/>
    </location>
</feature>
<evidence type="ECO:0008006" key="4">
    <source>
        <dbReference type="Google" id="ProtNLM"/>
    </source>
</evidence>
<keyword evidence="1" id="KW-0812">Transmembrane</keyword>
<dbReference type="Proteomes" id="UP000067625">
    <property type="component" value="Chromosome"/>
</dbReference>
<feature type="transmembrane region" description="Helical" evidence="1">
    <location>
        <begin position="106"/>
        <end position="130"/>
    </location>
</feature>
<reference evidence="3" key="1">
    <citation type="submission" date="2015-08" db="EMBL/GenBank/DDBJ databases">
        <title>Genome sequencing project for genomic taxonomy and phylogenomics of Bacillus-like bacteria.</title>
        <authorList>
            <person name="Liu B."/>
            <person name="Wang J."/>
            <person name="Zhu Y."/>
            <person name="Liu G."/>
            <person name="Chen Q."/>
            <person name="Chen Z."/>
            <person name="Lan J."/>
            <person name="Che J."/>
            <person name="Ge C."/>
            <person name="Shi H."/>
            <person name="Pan Z."/>
            <person name="Liu X."/>
        </authorList>
    </citation>
    <scope>NUCLEOTIDE SEQUENCE [LARGE SCALE GENOMIC DNA]</scope>
    <source>
        <strain evidence="3">FJAT-4402</strain>
    </source>
</reference>
<dbReference type="PRINTS" id="PR02026">
    <property type="entry name" value="YTRCYTRDABC"/>
</dbReference>
<feature type="transmembrane region" description="Helical" evidence="1">
    <location>
        <begin position="174"/>
        <end position="195"/>
    </location>
</feature>
<feature type="transmembrane region" description="Helical" evidence="1">
    <location>
        <begin position="55"/>
        <end position="81"/>
    </location>
</feature>
<dbReference type="AlphaFoldDB" id="A0A0M3R9V3"/>
<dbReference type="STRING" id="1441095.AM592_11005"/>
<dbReference type="PANTHER" id="PTHR39177">
    <property type="entry name" value="ABC TRANSPORTER PERMEASE YTRC-RELATED"/>
    <property type="match status" value="1"/>
</dbReference>
<dbReference type="InterPro" id="IPR053046">
    <property type="entry name" value="ABC-5_transporter"/>
</dbReference>
<organism evidence="2 3">
    <name type="scientific">Bacillus gobiensis</name>
    <dbReference type="NCBI Taxonomy" id="1441095"/>
    <lineage>
        <taxon>Bacteria</taxon>
        <taxon>Bacillati</taxon>
        <taxon>Bacillota</taxon>
        <taxon>Bacilli</taxon>
        <taxon>Bacillales</taxon>
        <taxon>Bacillaceae</taxon>
        <taxon>Bacillus</taxon>
    </lineage>
</organism>
<dbReference type="OrthoDB" id="2912723at2"/>
<evidence type="ECO:0000313" key="2">
    <source>
        <dbReference type="EMBL" id="ALC82076.1"/>
    </source>
</evidence>
<evidence type="ECO:0000256" key="1">
    <source>
        <dbReference type="SAM" id="Phobius"/>
    </source>
</evidence>
<proteinExistence type="predicted"/>
<dbReference type="PATRIC" id="fig|1441095.3.peg.2422"/>
<feature type="transmembrane region" description="Helical" evidence="1">
    <location>
        <begin position="229"/>
        <end position="249"/>
    </location>
</feature>
<feature type="transmembrane region" description="Helical" evidence="1">
    <location>
        <begin position="142"/>
        <end position="162"/>
    </location>
</feature>
<dbReference type="InterPro" id="IPR023264">
    <property type="entry name" value="ABC_transptr_acetoin_YtrC/YtrD"/>
</dbReference>
<reference evidence="2 3" key="2">
    <citation type="journal article" date="2016" name="Int. J. Syst. Evol. Microbiol.">
        <title>Bacillus gobiensis sp. nov., isolated from a soil sample.</title>
        <authorList>
            <person name="Liu B."/>
            <person name="Liu G.H."/>
            <person name="Cetin S."/>
            <person name="Schumann P."/>
            <person name="Pan Z.Z."/>
            <person name="Chen Q.Q."/>
        </authorList>
    </citation>
    <scope>NUCLEOTIDE SEQUENCE [LARGE SCALE GENOMIC DNA]</scope>
    <source>
        <strain evidence="2 3">FJAT-4402</strain>
    </source>
</reference>
<feature type="transmembrane region" description="Helical" evidence="1">
    <location>
        <begin position="16"/>
        <end position="34"/>
    </location>
</feature>
<dbReference type="RefSeq" id="WP_053603856.1">
    <property type="nucleotide sequence ID" value="NZ_CP012600.1"/>
</dbReference>
<sequence>MVDRGLLFKEWKQHQAMLLVICITTVFAYPIYILSEYAGYRGCMKEYDIENGISCHFFLDGSSLQMFILAGIILAIIQIGVERNKGTMDFTLSLPFHRKTIFRSKAFIGTLIIWGSQLLSFIFSLCLIGILRPDIENFYTGYLWSTLTCFMLYMLVMAAGAMTGSVVAQVMVGFTASILPLMVIGLLIAHVDLVIGNRWLGMMTMDALNTILVYLTPLAYLSTEFNDKPVFVMPIILTALFYWIGLVCFDKLPNEREGYFFLAEKLNKPVQVLVISFGILGFGIFGYSSSQSVFGYLLGVVIGGVIGFLLSYFLIFKKSKI</sequence>
<dbReference type="PANTHER" id="PTHR39177:SF1">
    <property type="entry name" value="ABC TRANSPORTER PERMEASE YTRC-RELATED"/>
    <property type="match status" value="1"/>
</dbReference>
<protein>
    <recommendedName>
        <fullName evidence="4">ABC transporter permease</fullName>
    </recommendedName>
</protein>
<keyword evidence="3" id="KW-1185">Reference proteome</keyword>
<feature type="transmembrane region" description="Helical" evidence="1">
    <location>
        <begin position="293"/>
        <end position="315"/>
    </location>
</feature>
<keyword evidence="1" id="KW-0472">Membrane</keyword>
<feature type="transmembrane region" description="Helical" evidence="1">
    <location>
        <begin position="207"/>
        <end position="223"/>
    </location>
</feature>